<name>A0AAD4SXW0_9MAGN</name>
<comment type="caution">
    <text evidence="2">The sequence shown here is derived from an EMBL/GenBank/DDBJ whole genome shotgun (WGS) entry which is preliminary data.</text>
</comment>
<evidence type="ECO:0000313" key="3">
    <source>
        <dbReference type="Proteomes" id="UP001202328"/>
    </source>
</evidence>
<dbReference type="InterPro" id="IPR035985">
    <property type="entry name" value="Ubiquitin-activating_enz"/>
</dbReference>
<reference evidence="2" key="1">
    <citation type="submission" date="2022-04" db="EMBL/GenBank/DDBJ databases">
        <title>A functionally conserved STORR gene fusion in Papaver species that diverged 16.8 million years ago.</title>
        <authorList>
            <person name="Catania T."/>
        </authorList>
    </citation>
    <scope>NUCLEOTIDE SEQUENCE</scope>
    <source>
        <strain evidence="2">S-188037</strain>
    </source>
</reference>
<dbReference type="Proteomes" id="UP001202328">
    <property type="component" value="Unassembled WGS sequence"/>
</dbReference>
<feature type="domain" description="THIF-type NAD/FAD binding fold" evidence="1">
    <location>
        <begin position="7"/>
        <end position="87"/>
    </location>
</feature>
<organism evidence="2 3">
    <name type="scientific">Papaver atlanticum</name>
    <dbReference type="NCBI Taxonomy" id="357466"/>
    <lineage>
        <taxon>Eukaryota</taxon>
        <taxon>Viridiplantae</taxon>
        <taxon>Streptophyta</taxon>
        <taxon>Embryophyta</taxon>
        <taxon>Tracheophyta</taxon>
        <taxon>Spermatophyta</taxon>
        <taxon>Magnoliopsida</taxon>
        <taxon>Ranunculales</taxon>
        <taxon>Papaveraceae</taxon>
        <taxon>Papaveroideae</taxon>
        <taxon>Papaver</taxon>
    </lineage>
</organism>
<dbReference type="InterPro" id="IPR000594">
    <property type="entry name" value="ThiF_NAD_FAD-bd"/>
</dbReference>
<sequence>MTLIGGNVLISGMNGSGAEIAKSPILTGVISVTHHDEGTAELWDLSGNFIFADMDVGKNKALASVQKLQELNNAVALTTLTEKLSGNRKFNSGTGVIVLIFAKAVDFGTCDPRCTELKLLGMLGRDSRQLNTSHQDLLLVEHQKCILPVDHPEDILLLDLLISPLFPHHPLNINMEGEEVDCLHGIHQVSNLLQQALLLVGVLYQRSLLELMENSSPVKQVRCISCQHQGAEFSNSNLRGNIKEGRRNIWYRRQRSLHSSDSGSITRCKCTNSCRRKLVAVSRAESTGLFGFLVS</sequence>
<keyword evidence="3" id="KW-1185">Reference proteome</keyword>
<dbReference type="Gene3D" id="3.40.50.720">
    <property type="entry name" value="NAD(P)-binding Rossmann-like Domain"/>
    <property type="match status" value="1"/>
</dbReference>
<proteinExistence type="predicted"/>
<protein>
    <recommendedName>
        <fullName evidence="1">THIF-type NAD/FAD binding fold domain-containing protein</fullName>
    </recommendedName>
</protein>
<evidence type="ECO:0000259" key="1">
    <source>
        <dbReference type="Pfam" id="PF00899"/>
    </source>
</evidence>
<gene>
    <name evidence="2" type="ORF">MKW98_001484</name>
</gene>
<accession>A0AAD4SXW0</accession>
<dbReference type="EMBL" id="JAJJMB010008074">
    <property type="protein sequence ID" value="KAI3925630.1"/>
    <property type="molecule type" value="Genomic_DNA"/>
</dbReference>
<evidence type="ECO:0000313" key="2">
    <source>
        <dbReference type="EMBL" id="KAI3925630.1"/>
    </source>
</evidence>
<dbReference type="GO" id="GO:0008641">
    <property type="term" value="F:ubiquitin-like modifier activating enzyme activity"/>
    <property type="evidence" value="ECO:0007669"/>
    <property type="project" value="InterPro"/>
</dbReference>
<dbReference type="SUPFAM" id="SSF69572">
    <property type="entry name" value="Activating enzymes of the ubiquitin-like proteins"/>
    <property type="match status" value="1"/>
</dbReference>
<dbReference type="AlphaFoldDB" id="A0AAD4SXW0"/>
<dbReference type="Pfam" id="PF00899">
    <property type="entry name" value="ThiF"/>
    <property type="match status" value="1"/>
</dbReference>